<name>A0A8T0A2P0_9BILA</name>
<dbReference type="EMBL" id="JABEBT010000002">
    <property type="protein sequence ID" value="KAF7640107.1"/>
    <property type="molecule type" value="Genomic_DNA"/>
</dbReference>
<reference evidence="2" key="1">
    <citation type="journal article" date="2020" name="Ecol. Evol.">
        <title>Genome structure and content of the rice root-knot nematode (Meloidogyne graminicola).</title>
        <authorList>
            <person name="Phan N.T."/>
            <person name="Danchin E.G.J."/>
            <person name="Klopp C."/>
            <person name="Perfus-Barbeoch L."/>
            <person name="Kozlowski D.K."/>
            <person name="Koutsovoulos G.D."/>
            <person name="Lopez-Roques C."/>
            <person name="Bouchez O."/>
            <person name="Zahm M."/>
            <person name="Besnard G."/>
            <person name="Bellafiore S."/>
        </authorList>
    </citation>
    <scope>NUCLEOTIDE SEQUENCE</scope>
    <source>
        <strain evidence="2">VN-18</strain>
    </source>
</reference>
<accession>A0A8T0A2P0</accession>
<dbReference type="AlphaFoldDB" id="A0A8T0A2P0"/>
<keyword evidence="1" id="KW-0472">Membrane</keyword>
<dbReference type="Proteomes" id="UP000605970">
    <property type="component" value="Unassembled WGS sequence"/>
</dbReference>
<sequence>MKLTVYPHNNNTTFSLYDLNVSYKFVSSFIVSKFSIINSILCFAINLACLYAYKKFKIVDTAQTKFKQKMENRLTIYSVLTFFSQLFYSIYMIIFYIAAFQLQNYGVDSDLSELIFLSIYNNYSWVIDISIITFPSFLLFWACENIRINVYKIIKFICFYSTKNTVMVISKQKQILLLKQQQ</sequence>
<comment type="caution">
    <text evidence="2">The sequence shown here is derived from an EMBL/GenBank/DDBJ whole genome shotgun (WGS) entry which is preliminary data.</text>
</comment>
<keyword evidence="3" id="KW-1185">Reference proteome</keyword>
<feature type="transmembrane region" description="Helical" evidence="1">
    <location>
        <begin position="74"/>
        <end position="102"/>
    </location>
</feature>
<proteinExistence type="predicted"/>
<dbReference type="OrthoDB" id="5864862at2759"/>
<evidence type="ECO:0000256" key="1">
    <source>
        <dbReference type="SAM" id="Phobius"/>
    </source>
</evidence>
<keyword evidence="2" id="KW-0675">Receptor</keyword>
<keyword evidence="1" id="KW-0812">Transmembrane</keyword>
<feature type="transmembrane region" description="Helical" evidence="1">
    <location>
        <begin position="122"/>
        <end position="143"/>
    </location>
</feature>
<feature type="transmembrane region" description="Helical" evidence="1">
    <location>
        <begin position="25"/>
        <end position="53"/>
    </location>
</feature>
<evidence type="ECO:0000313" key="3">
    <source>
        <dbReference type="Proteomes" id="UP000605970"/>
    </source>
</evidence>
<organism evidence="2 3">
    <name type="scientific">Meloidogyne graminicola</name>
    <dbReference type="NCBI Taxonomy" id="189291"/>
    <lineage>
        <taxon>Eukaryota</taxon>
        <taxon>Metazoa</taxon>
        <taxon>Ecdysozoa</taxon>
        <taxon>Nematoda</taxon>
        <taxon>Chromadorea</taxon>
        <taxon>Rhabditida</taxon>
        <taxon>Tylenchina</taxon>
        <taxon>Tylenchomorpha</taxon>
        <taxon>Tylenchoidea</taxon>
        <taxon>Meloidogynidae</taxon>
        <taxon>Meloidogyninae</taxon>
        <taxon>Meloidogyne</taxon>
    </lineage>
</organism>
<gene>
    <name evidence="2" type="ORF">Mgra_00000553</name>
</gene>
<protein>
    <submittedName>
        <fullName evidence="2">Serpentine receptor class gamma</fullName>
    </submittedName>
</protein>
<evidence type="ECO:0000313" key="2">
    <source>
        <dbReference type="EMBL" id="KAF7640107.1"/>
    </source>
</evidence>
<keyword evidence="1" id="KW-1133">Transmembrane helix</keyword>